<reference evidence="6" key="1">
    <citation type="journal article" date="2023" name="PhytoFront">
        <title>Draft Genome Resources of Seven Strains of Tilletia horrida, Causal Agent of Kernel Smut of Rice.</title>
        <authorList>
            <person name="Khanal S."/>
            <person name="Antony Babu S."/>
            <person name="Zhou X.G."/>
        </authorList>
    </citation>
    <scope>NUCLEOTIDE SEQUENCE</scope>
    <source>
        <strain evidence="6">TX3</strain>
    </source>
</reference>
<comment type="caution">
    <text evidence="6">The sequence shown here is derived from an EMBL/GenBank/DDBJ whole genome shotgun (WGS) entry which is preliminary data.</text>
</comment>
<dbReference type="PANTHER" id="PTHR33572">
    <property type="entry name" value="SPORE DEVELOPMENT REGULATOR VOSA"/>
    <property type="match status" value="1"/>
</dbReference>
<evidence type="ECO:0000313" key="6">
    <source>
        <dbReference type="EMBL" id="KAK0525515.1"/>
    </source>
</evidence>
<dbReference type="InterPro" id="IPR038491">
    <property type="entry name" value="Velvet_dom_sf"/>
</dbReference>
<dbReference type="Gene3D" id="2.60.40.3960">
    <property type="entry name" value="Velvet domain"/>
    <property type="match status" value="1"/>
</dbReference>
<dbReference type="GO" id="GO:0005634">
    <property type="term" value="C:nucleus"/>
    <property type="evidence" value="ECO:0007669"/>
    <property type="project" value="UniProtKB-SubCell"/>
</dbReference>
<evidence type="ECO:0000256" key="4">
    <source>
        <dbReference type="ARBA" id="ARBA00023242"/>
    </source>
</evidence>
<dbReference type="EMBL" id="JAPDMQ010000395">
    <property type="protein sequence ID" value="KAK0525515.1"/>
    <property type="molecule type" value="Genomic_DNA"/>
</dbReference>
<dbReference type="Proteomes" id="UP001176521">
    <property type="component" value="Unassembled WGS sequence"/>
</dbReference>
<dbReference type="Pfam" id="PF11754">
    <property type="entry name" value="Velvet"/>
    <property type="match status" value="1"/>
</dbReference>
<keyword evidence="3" id="KW-0804">Transcription</keyword>
<sequence length="109" mass="11986">MLAGDRPAHAEIYYDMDNQRRLLFIFSEICIRLAGKFRLQLTLTRLPSSGLSLPLPSFALASTVTDIITVVERDEFAIGGPTPLMKCLQRQGVSFPVSDNTGAEEARAS</sequence>
<name>A0AAN6JIY6_9BASI</name>
<evidence type="ECO:0000256" key="3">
    <source>
        <dbReference type="ARBA" id="ARBA00023163"/>
    </source>
</evidence>
<dbReference type="InterPro" id="IPR037525">
    <property type="entry name" value="Velvet_dom"/>
</dbReference>
<evidence type="ECO:0000256" key="1">
    <source>
        <dbReference type="ARBA" id="ARBA00004123"/>
    </source>
</evidence>
<evidence type="ECO:0000313" key="7">
    <source>
        <dbReference type="Proteomes" id="UP001176521"/>
    </source>
</evidence>
<keyword evidence="7" id="KW-1185">Reference proteome</keyword>
<protein>
    <recommendedName>
        <fullName evidence="5">Velvet domain-containing protein</fullName>
    </recommendedName>
</protein>
<feature type="domain" description="Velvet" evidence="5">
    <location>
        <begin position="1"/>
        <end position="98"/>
    </location>
</feature>
<evidence type="ECO:0000259" key="5">
    <source>
        <dbReference type="PROSITE" id="PS51821"/>
    </source>
</evidence>
<dbReference type="AlphaFoldDB" id="A0AAN6JIY6"/>
<dbReference type="InterPro" id="IPR021740">
    <property type="entry name" value="Velvet"/>
</dbReference>
<gene>
    <name evidence="6" type="ORF">OC842_005482</name>
</gene>
<keyword evidence="2" id="KW-0805">Transcription regulation</keyword>
<accession>A0AAN6JIY6</accession>
<comment type="subcellular location">
    <subcellularLocation>
        <location evidence="1">Nucleus</location>
    </subcellularLocation>
</comment>
<keyword evidence="4" id="KW-0539">Nucleus</keyword>
<evidence type="ECO:0000256" key="2">
    <source>
        <dbReference type="ARBA" id="ARBA00023015"/>
    </source>
</evidence>
<organism evidence="6 7">
    <name type="scientific">Tilletia horrida</name>
    <dbReference type="NCBI Taxonomy" id="155126"/>
    <lineage>
        <taxon>Eukaryota</taxon>
        <taxon>Fungi</taxon>
        <taxon>Dikarya</taxon>
        <taxon>Basidiomycota</taxon>
        <taxon>Ustilaginomycotina</taxon>
        <taxon>Exobasidiomycetes</taxon>
        <taxon>Tilletiales</taxon>
        <taxon>Tilletiaceae</taxon>
        <taxon>Tilletia</taxon>
    </lineage>
</organism>
<dbReference type="PROSITE" id="PS51821">
    <property type="entry name" value="VELVET"/>
    <property type="match status" value="1"/>
</dbReference>
<proteinExistence type="predicted"/>